<dbReference type="CDD" id="cd07820">
    <property type="entry name" value="SRPBCC_3"/>
    <property type="match status" value="1"/>
</dbReference>
<dbReference type="Pfam" id="PF03364">
    <property type="entry name" value="Polyketide_cyc"/>
    <property type="match status" value="1"/>
</dbReference>
<evidence type="ECO:0000313" key="3">
    <source>
        <dbReference type="Proteomes" id="UP001596447"/>
    </source>
</evidence>
<proteinExistence type="predicted"/>
<dbReference type="InterPro" id="IPR023393">
    <property type="entry name" value="START-like_dom_sf"/>
</dbReference>
<accession>A0ABD5Z211</accession>
<dbReference type="Gene3D" id="3.30.530.20">
    <property type="match status" value="1"/>
</dbReference>
<protein>
    <submittedName>
        <fullName evidence="2">SRPBCC family protein</fullName>
    </submittedName>
</protein>
<organism evidence="2 3">
    <name type="scientific">Halospeciosus flavus</name>
    <dbReference type="NCBI Taxonomy" id="3032283"/>
    <lineage>
        <taxon>Archaea</taxon>
        <taxon>Methanobacteriati</taxon>
        <taxon>Methanobacteriota</taxon>
        <taxon>Stenosarchaea group</taxon>
        <taxon>Halobacteria</taxon>
        <taxon>Halobacteriales</taxon>
        <taxon>Halobacteriaceae</taxon>
        <taxon>Halospeciosus</taxon>
    </lineage>
</organism>
<keyword evidence="3" id="KW-1185">Reference proteome</keyword>
<dbReference type="SUPFAM" id="SSF55961">
    <property type="entry name" value="Bet v1-like"/>
    <property type="match status" value="1"/>
</dbReference>
<comment type="caution">
    <text evidence="2">The sequence shown here is derived from an EMBL/GenBank/DDBJ whole genome shotgun (WGS) entry which is preliminary data.</text>
</comment>
<sequence>MPTYERETWLDAPLDDVWAFHSAVDGLRALTPDWMHLRVERIDRPTDATTDADPASDELVAGTDIYLSVRPFGLGPRQHVVSHIATRERRSDTAYFVDTMRDGPFPEWEHTHQFFGDDERTLVRDRIRYRLPLAVPGALSNLAFEAMFRYRHRRTREILSGEEP</sequence>
<gene>
    <name evidence="2" type="ORF">ACFQJ9_07365</name>
</gene>
<reference evidence="2 3" key="1">
    <citation type="journal article" date="2019" name="Int. J. Syst. Evol. Microbiol.">
        <title>The Global Catalogue of Microorganisms (GCM) 10K type strain sequencing project: providing services to taxonomists for standard genome sequencing and annotation.</title>
        <authorList>
            <consortium name="The Broad Institute Genomics Platform"/>
            <consortium name="The Broad Institute Genome Sequencing Center for Infectious Disease"/>
            <person name="Wu L."/>
            <person name="Ma J."/>
        </authorList>
    </citation>
    <scope>NUCLEOTIDE SEQUENCE [LARGE SCALE GENOMIC DNA]</scope>
    <source>
        <strain evidence="2 3">XZGYJ-43</strain>
    </source>
</reference>
<dbReference type="RefSeq" id="WP_279529175.1">
    <property type="nucleotide sequence ID" value="NZ_CP122312.1"/>
</dbReference>
<evidence type="ECO:0000259" key="1">
    <source>
        <dbReference type="Pfam" id="PF03364"/>
    </source>
</evidence>
<feature type="domain" description="Coenzyme Q-binding protein COQ10 START" evidence="1">
    <location>
        <begin position="11"/>
        <end position="147"/>
    </location>
</feature>
<dbReference type="AlphaFoldDB" id="A0ABD5Z211"/>
<dbReference type="InterPro" id="IPR005031">
    <property type="entry name" value="COQ10_START"/>
</dbReference>
<dbReference type="EMBL" id="JBHTAR010000011">
    <property type="protein sequence ID" value="MFC7199234.1"/>
    <property type="molecule type" value="Genomic_DNA"/>
</dbReference>
<dbReference type="Proteomes" id="UP001596447">
    <property type="component" value="Unassembled WGS sequence"/>
</dbReference>
<name>A0ABD5Z211_9EURY</name>
<evidence type="ECO:0000313" key="2">
    <source>
        <dbReference type="EMBL" id="MFC7199234.1"/>
    </source>
</evidence>